<dbReference type="Proteomes" id="UP000315938">
    <property type="component" value="Unassembled WGS sequence"/>
</dbReference>
<dbReference type="PROSITE" id="PS50943">
    <property type="entry name" value="HTH_CROC1"/>
    <property type="match status" value="1"/>
</dbReference>
<dbReference type="SMART" id="SM00530">
    <property type="entry name" value="HTH_XRE"/>
    <property type="match status" value="1"/>
</dbReference>
<protein>
    <submittedName>
        <fullName evidence="2">Helix-turn-helix transcriptional regulator</fullName>
    </submittedName>
</protein>
<dbReference type="EMBL" id="VKID01000002">
    <property type="protein sequence ID" value="TRX99457.1"/>
    <property type="molecule type" value="Genomic_DNA"/>
</dbReference>
<dbReference type="AlphaFoldDB" id="A0A553IGZ1"/>
<dbReference type="Pfam" id="PF01381">
    <property type="entry name" value="HTH_3"/>
    <property type="match status" value="1"/>
</dbReference>
<dbReference type="CDD" id="cd00093">
    <property type="entry name" value="HTH_XRE"/>
    <property type="match status" value="1"/>
</dbReference>
<accession>A0A553IGZ1</accession>
<dbReference type="SUPFAM" id="SSF47413">
    <property type="entry name" value="lambda repressor-like DNA-binding domains"/>
    <property type="match status" value="1"/>
</dbReference>
<organism evidence="2 3">
    <name type="scientific">Acholeplasma laidlawii</name>
    <dbReference type="NCBI Taxonomy" id="2148"/>
    <lineage>
        <taxon>Bacteria</taxon>
        <taxon>Bacillati</taxon>
        <taxon>Mycoplasmatota</taxon>
        <taxon>Mollicutes</taxon>
        <taxon>Acholeplasmatales</taxon>
        <taxon>Acholeplasmataceae</taxon>
        <taxon>Acholeplasma</taxon>
    </lineage>
</organism>
<dbReference type="InterPro" id="IPR001387">
    <property type="entry name" value="Cro/C1-type_HTH"/>
</dbReference>
<dbReference type="Gene3D" id="1.10.260.40">
    <property type="entry name" value="lambda repressor-like DNA-binding domains"/>
    <property type="match status" value="1"/>
</dbReference>
<comment type="caution">
    <text evidence="2">The sequence shown here is derived from an EMBL/GenBank/DDBJ whole genome shotgun (WGS) entry which is preliminary data.</text>
</comment>
<proteinExistence type="predicted"/>
<feature type="domain" description="HTH cro/C1-type" evidence="1">
    <location>
        <begin position="24"/>
        <end position="76"/>
    </location>
</feature>
<evidence type="ECO:0000259" key="1">
    <source>
        <dbReference type="PROSITE" id="PS50943"/>
    </source>
</evidence>
<evidence type="ECO:0000313" key="2">
    <source>
        <dbReference type="EMBL" id="TRX99457.1"/>
    </source>
</evidence>
<dbReference type="GO" id="GO:0003677">
    <property type="term" value="F:DNA binding"/>
    <property type="evidence" value="ECO:0007669"/>
    <property type="project" value="InterPro"/>
</dbReference>
<gene>
    <name evidence="2" type="ORF">FNV44_06940</name>
</gene>
<reference evidence="2 3" key="1">
    <citation type="submission" date="2019-07" db="EMBL/GenBank/DDBJ databases">
        <title>Genome sequence of Acholeplasma laidlawii strain with increased resistance to erythromycin.</title>
        <authorList>
            <person name="Medvedeva E.S."/>
            <person name="Baranova N.B."/>
            <person name="Siniagina M.N."/>
            <person name="Mouzykantov A."/>
            <person name="Chernova O.A."/>
            <person name="Chernov V.M."/>
        </authorList>
    </citation>
    <scope>NUCLEOTIDE SEQUENCE [LARGE SCALE GENOMIC DNA]</scope>
    <source>
        <strain evidence="2 3">PG8REry</strain>
    </source>
</reference>
<evidence type="ECO:0000313" key="3">
    <source>
        <dbReference type="Proteomes" id="UP000315938"/>
    </source>
</evidence>
<dbReference type="InterPro" id="IPR010982">
    <property type="entry name" value="Lambda_DNA-bd_dom_sf"/>
</dbReference>
<name>A0A553IGZ1_ACHLA</name>
<sequence length="92" mass="10592">MFDISDFVGVETIQVVKHNLINIFKLRRKESRMTQRLLSQMSGVSYASVRRFETSGDISFASLLKLSEALGLLLEFNQLFSRPIIKDIRRGK</sequence>